<dbReference type="RefSeq" id="WP_331255545.1">
    <property type="nucleotide sequence ID" value="NZ_CP133270.1"/>
</dbReference>
<keyword evidence="9" id="KW-1185">Reference proteome</keyword>
<evidence type="ECO:0000256" key="6">
    <source>
        <dbReference type="RuleBase" id="RU004182"/>
    </source>
</evidence>
<reference evidence="8 9" key="1">
    <citation type="journal article" date="2024" name="Environ. Microbiol.">
        <title>Novel evolutionary insights on the interactions of the Holosporales (Alphaproteobacteria) with eukaryotic hosts from comparative genomics.</title>
        <authorList>
            <person name="Giovannini M."/>
            <person name="Petroni G."/>
            <person name="Castelli M."/>
        </authorList>
    </citation>
    <scope>NUCLEOTIDE SEQUENCE [LARGE SCALE GENOMIC DNA]</scope>
    <source>
        <strain evidence="8 9">US_Bl 15I1</strain>
    </source>
</reference>
<keyword evidence="5 6" id="KW-0157">Chromophore</keyword>
<organism evidence="8 9">
    <name type="scientific">Candidatus Bealeia paramacronuclearis</name>
    <dbReference type="NCBI Taxonomy" id="1921001"/>
    <lineage>
        <taxon>Bacteria</taxon>
        <taxon>Pseudomonadati</taxon>
        <taxon>Pseudomonadota</taxon>
        <taxon>Alphaproteobacteria</taxon>
        <taxon>Holosporales</taxon>
        <taxon>Holosporaceae</taxon>
        <taxon>Candidatus Bealeia</taxon>
    </lineage>
</organism>
<dbReference type="InterPro" id="IPR005101">
    <property type="entry name" value="Cryptochr/Photolyase_FAD-bd"/>
</dbReference>
<keyword evidence="4 6" id="KW-0274">FAD</keyword>
<comment type="cofactor">
    <cofactor evidence="1">
        <name>(6R)-5,10-methylene-5,6,7,8-tetrahydrofolate</name>
        <dbReference type="ChEBI" id="CHEBI:15636"/>
    </cofactor>
</comment>
<dbReference type="InterPro" id="IPR014729">
    <property type="entry name" value="Rossmann-like_a/b/a_fold"/>
</dbReference>
<name>A0ABZ2C2P4_9PROT</name>
<evidence type="ECO:0000313" key="8">
    <source>
        <dbReference type="EMBL" id="WVX66714.1"/>
    </source>
</evidence>
<proteinExistence type="inferred from homology"/>
<dbReference type="Gene3D" id="3.40.50.620">
    <property type="entry name" value="HUPs"/>
    <property type="match status" value="1"/>
</dbReference>
<dbReference type="EMBL" id="CP133270">
    <property type="protein sequence ID" value="WVX66714.1"/>
    <property type="molecule type" value="Genomic_DNA"/>
</dbReference>
<dbReference type="InterPro" id="IPR006050">
    <property type="entry name" value="DNA_photolyase_N"/>
</dbReference>
<dbReference type="InterPro" id="IPR002081">
    <property type="entry name" value="Cryptochrome/DNA_photolyase_1"/>
</dbReference>
<dbReference type="SUPFAM" id="SSF48173">
    <property type="entry name" value="Cryptochrome/photolyase FAD-binding domain"/>
    <property type="match status" value="1"/>
</dbReference>
<evidence type="ECO:0000259" key="7">
    <source>
        <dbReference type="PROSITE" id="PS51645"/>
    </source>
</evidence>
<dbReference type="SUPFAM" id="SSF52425">
    <property type="entry name" value="Cryptochrome/photolyase, N-terminal domain"/>
    <property type="match status" value="1"/>
</dbReference>
<gene>
    <name evidence="8" type="ORF">Bealeia1_00898</name>
</gene>
<evidence type="ECO:0000256" key="4">
    <source>
        <dbReference type="ARBA" id="ARBA00022827"/>
    </source>
</evidence>
<accession>A0ABZ2C2P4</accession>
<keyword evidence="3 6" id="KW-0285">Flavoprotein</keyword>
<evidence type="ECO:0000256" key="5">
    <source>
        <dbReference type="ARBA" id="ARBA00022991"/>
    </source>
</evidence>
<dbReference type="PROSITE" id="PS00691">
    <property type="entry name" value="DNA_PHOTOLYASES_1_2"/>
    <property type="match status" value="1"/>
</dbReference>
<dbReference type="Proteomes" id="UP001330434">
    <property type="component" value="Chromosome"/>
</dbReference>
<feature type="domain" description="Photolyase/cryptochrome alpha/beta" evidence="7">
    <location>
        <begin position="3"/>
        <end position="130"/>
    </location>
</feature>
<dbReference type="Gene3D" id="1.25.40.80">
    <property type="match status" value="1"/>
</dbReference>
<dbReference type="PANTHER" id="PTHR11455">
    <property type="entry name" value="CRYPTOCHROME"/>
    <property type="match status" value="1"/>
</dbReference>
<dbReference type="PANTHER" id="PTHR11455:SF9">
    <property type="entry name" value="CRYPTOCHROME CIRCADIAN CLOCK 5 ISOFORM X1"/>
    <property type="match status" value="1"/>
</dbReference>
<dbReference type="Pfam" id="PF03441">
    <property type="entry name" value="FAD_binding_7"/>
    <property type="match status" value="1"/>
</dbReference>
<evidence type="ECO:0000256" key="3">
    <source>
        <dbReference type="ARBA" id="ARBA00022630"/>
    </source>
</evidence>
<dbReference type="InterPro" id="IPR018394">
    <property type="entry name" value="DNA_photolyase_1_CS_C"/>
</dbReference>
<dbReference type="Gene3D" id="1.10.579.10">
    <property type="entry name" value="DNA Cyclobutane Dipyrimidine Photolyase, subunit A, domain 3"/>
    <property type="match status" value="1"/>
</dbReference>
<sequence>MTSPLILWFRQDLRLLDNPALVAAEQEVRPIIPLYIFDNEDPWKPGGASSWWLHRSLEAFEGQLEAFGLKLILRSGSPETILEELSRSTGARLVYWNRLYEPYARARDEKIKTHLKSQGFEVKSFNSALLIEPWHHLKSNGTPYQIFTPFWKALLSKGPPAKPLAQPETLKSYAKHLPSESLPPIPHWSGKLNEFWSPGEEYALTRLSEFLEKDLSSYSEDRNRPDKDSTSRLSAHLHWGEISPRTIWYQTLSQMLGCEAEGFAFLRELAWREFSYHLLYFHPKLSEEPLKKMFENFPWVNNPSALEAWQKGITGYPFVDAGLRELWHTGGMHNRVRMVVASFLIKDLLIHWRDGERWFWDTLVDADLANNAASWQWVAGSGADASPYFRVFNPALQGEKFDPEGTYVKRWVPELQNLTPTWIHKPFAAPSSVLSQAGIILGKNYPYPLVDHNKARERALAAYKVISKATSS</sequence>
<evidence type="ECO:0000256" key="2">
    <source>
        <dbReference type="ARBA" id="ARBA00001974"/>
    </source>
</evidence>
<comment type="cofactor">
    <cofactor evidence="2">
        <name>FAD</name>
        <dbReference type="ChEBI" id="CHEBI:57692"/>
    </cofactor>
</comment>
<comment type="similarity">
    <text evidence="6">Belongs to the DNA photolyase family.</text>
</comment>
<dbReference type="InterPro" id="IPR036155">
    <property type="entry name" value="Crypto/Photolyase_N_sf"/>
</dbReference>
<evidence type="ECO:0000313" key="9">
    <source>
        <dbReference type="Proteomes" id="UP001330434"/>
    </source>
</evidence>
<dbReference type="InterPro" id="IPR036134">
    <property type="entry name" value="Crypto/Photolyase_FAD-like_sf"/>
</dbReference>
<dbReference type="PRINTS" id="PR00147">
    <property type="entry name" value="DNAPHOTLYASE"/>
</dbReference>
<evidence type="ECO:0000256" key="1">
    <source>
        <dbReference type="ARBA" id="ARBA00001932"/>
    </source>
</evidence>
<dbReference type="PROSITE" id="PS51645">
    <property type="entry name" value="PHR_CRY_ALPHA_BETA"/>
    <property type="match status" value="1"/>
</dbReference>
<protein>
    <submittedName>
        <fullName evidence="8">Deoxyribodipyrimidine photo-lyase</fullName>
    </submittedName>
</protein>
<dbReference type="Pfam" id="PF00875">
    <property type="entry name" value="DNA_photolyase"/>
    <property type="match status" value="1"/>
</dbReference>